<evidence type="ECO:0000313" key="1">
    <source>
        <dbReference type="EMBL" id="CAI8739560.1"/>
    </source>
</evidence>
<dbReference type="Proteomes" id="UP001162030">
    <property type="component" value="Chromosome"/>
</dbReference>
<sequence length="97" mass="10805">MACVRAGDNQRDAVFKTERGQRREATGYCATARKDLVLTGLRRGEQRVQVHHSGPAFGHEWIRVPPIVNSRFSRDLSTPIRHASGKAGYANSHYCLG</sequence>
<keyword evidence="2" id="KW-1185">Reference proteome</keyword>
<reference evidence="1 2" key="1">
    <citation type="submission" date="2023-03" db="EMBL/GenBank/DDBJ databases">
        <authorList>
            <person name="Pearce D."/>
        </authorList>
    </citation>
    <scope>NUCLEOTIDE SEQUENCE [LARGE SCALE GENOMIC DNA]</scope>
    <source>
        <strain evidence="1">Msz</strain>
    </source>
</reference>
<proteinExistence type="predicted"/>
<gene>
    <name evidence="1" type="ORF">MSZNOR_0437</name>
</gene>
<evidence type="ECO:0000313" key="2">
    <source>
        <dbReference type="Proteomes" id="UP001162030"/>
    </source>
</evidence>
<organism evidence="1 2">
    <name type="scientific">Methylocaldum szegediense</name>
    <dbReference type="NCBI Taxonomy" id="73780"/>
    <lineage>
        <taxon>Bacteria</taxon>
        <taxon>Pseudomonadati</taxon>
        <taxon>Pseudomonadota</taxon>
        <taxon>Gammaproteobacteria</taxon>
        <taxon>Methylococcales</taxon>
        <taxon>Methylococcaceae</taxon>
        <taxon>Methylocaldum</taxon>
    </lineage>
</organism>
<name>A0ABN8X293_9GAMM</name>
<dbReference type="EMBL" id="OX458333">
    <property type="protein sequence ID" value="CAI8739560.1"/>
    <property type="molecule type" value="Genomic_DNA"/>
</dbReference>
<accession>A0ABN8X293</accession>
<protein>
    <submittedName>
        <fullName evidence="1">Uncharacterized protein</fullName>
    </submittedName>
</protein>